<dbReference type="CDD" id="cd24066">
    <property type="entry name" value="ASKHA_NBD_ROK_EcFRK-like"/>
    <property type="match status" value="1"/>
</dbReference>
<name>A0A916XDR3_9HYPH</name>
<protein>
    <submittedName>
        <fullName evidence="1">Fructokinase</fullName>
    </submittedName>
</protein>
<accession>A0A916XDR3</accession>
<organism evidence="1 2">
    <name type="scientific">Chelatococcus reniformis</name>
    <dbReference type="NCBI Taxonomy" id="1494448"/>
    <lineage>
        <taxon>Bacteria</taxon>
        <taxon>Pseudomonadati</taxon>
        <taxon>Pseudomonadota</taxon>
        <taxon>Alphaproteobacteria</taxon>
        <taxon>Hyphomicrobiales</taxon>
        <taxon>Chelatococcaceae</taxon>
        <taxon>Chelatococcus</taxon>
    </lineage>
</organism>
<dbReference type="EMBL" id="BMGG01000004">
    <property type="protein sequence ID" value="GGC66034.1"/>
    <property type="molecule type" value="Genomic_DNA"/>
</dbReference>
<gene>
    <name evidence="1" type="primary">yajF</name>
    <name evidence="1" type="ORF">GCM10010994_25820</name>
</gene>
<comment type="caution">
    <text evidence="1">The sequence shown here is derived from an EMBL/GenBank/DDBJ whole genome shotgun (WGS) entry which is preliminary data.</text>
</comment>
<dbReference type="PANTHER" id="PTHR18964">
    <property type="entry name" value="ROK (REPRESSOR, ORF, KINASE) FAMILY"/>
    <property type="match status" value="1"/>
</dbReference>
<evidence type="ECO:0000313" key="1">
    <source>
        <dbReference type="EMBL" id="GGC66034.1"/>
    </source>
</evidence>
<dbReference type="InterPro" id="IPR049874">
    <property type="entry name" value="ROK_cs"/>
</dbReference>
<dbReference type="PANTHER" id="PTHR18964:SF174">
    <property type="entry name" value="D-ALLOSE KINASE-RELATED"/>
    <property type="match status" value="1"/>
</dbReference>
<dbReference type="GO" id="GO:0004396">
    <property type="term" value="F:hexokinase activity"/>
    <property type="evidence" value="ECO:0007669"/>
    <property type="project" value="TreeGrafter"/>
</dbReference>
<reference evidence="1" key="1">
    <citation type="journal article" date="2014" name="Int. J. Syst. Evol. Microbiol.">
        <title>Complete genome sequence of Corynebacterium casei LMG S-19264T (=DSM 44701T), isolated from a smear-ripened cheese.</title>
        <authorList>
            <consortium name="US DOE Joint Genome Institute (JGI-PGF)"/>
            <person name="Walter F."/>
            <person name="Albersmeier A."/>
            <person name="Kalinowski J."/>
            <person name="Ruckert C."/>
        </authorList>
    </citation>
    <scope>NUCLEOTIDE SEQUENCE</scope>
    <source>
        <strain evidence="1">CGMCC 1.12919</strain>
    </source>
</reference>
<evidence type="ECO:0000313" key="2">
    <source>
        <dbReference type="Proteomes" id="UP000637002"/>
    </source>
</evidence>
<dbReference type="AlphaFoldDB" id="A0A916XDR3"/>
<dbReference type="InterPro" id="IPR000600">
    <property type="entry name" value="ROK"/>
</dbReference>
<dbReference type="Gene3D" id="3.30.420.40">
    <property type="match status" value="2"/>
</dbReference>
<proteinExistence type="predicted"/>
<dbReference type="Proteomes" id="UP000637002">
    <property type="component" value="Unassembled WGS sequence"/>
</dbReference>
<dbReference type="RefSeq" id="WP_188609568.1">
    <property type="nucleotide sequence ID" value="NZ_BMGG01000004.1"/>
</dbReference>
<sequence length="300" mass="30568">MRIGIDFGGTKIEAIALGLAGDTRARQRMATPRGDYAGSIAAVVGLVTAIERAAGASGTVGVGIPGTISPATGLVKNANSTWLIGRPLQQDLEAALGRPVRIENDANCLAVSEAVDGAGAGAAVVWAVILGTGVGSGIAVGGRALPGRQRIAGEWGHNPLPWPTDAERPGPACYCGRHGCIETFLSGPGFAADHAARTGTAAIASHDIVAAMRTGDATAAASFDIYLDRLARGLAHVVNILDPDVIVLGGGLSNVDELYAKLPDRVGDLVFSDGFETPIRRGAHGDSSGVRGAAWLWNDP</sequence>
<dbReference type="SUPFAM" id="SSF53067">
    <property type="entry name" value="Actin-like ATPase domain"/>
    <property type="match status" value="1"/>
</dbReference>
<reference evidence="1" key="2">
    <citation type="submission" date="2020-09" db="EMBL/GenBank/DDBJ databases">
        <authorList>
            <person name="Sun Q."/>
            <person name="Zhou Y."/>
        </authorList>
    </citation>
    <scope>NUCLEOTIDE SEQUENCE</scope>
    <source>
        <strain evidence="1">CGMCC 1.12919</strain>
    </source>
</reference>
<dbReference type="InterPro" id="IPR043129">
    <property type="entry name" value="ATPase_NBD"/>
</dbReference>
<dbReference type="Pfam" id="PF00480">
    <property type="entry name" value="ROK"/>
    <property type="match status" value="1"/>
</dbReference>
<dbReference type="PROSITE" id="PS01125">
    <property type="entry name" value="ROK"/>
    <property type="match status" value="1"/>
</dbReference>
<keyword evidence="2" id="KW-1185">Reference proteome</keyword>